<dbReference type="RefSeq" id="WP_254970524.1">
    <property type="nucleotide sequence ID" value="NZ_JANDWU010000032.1"/>
</dbReference>
<dbReference type="AlphaFoldDB" id="A0AAW5IBA4"/>
<dbReference type="EMBL" id="JANDWU010000032">
    <property type="protein sequence ID" value="MCP9550448.1"/>
    <property type="molecule type" value="Genomic_DNA"/>
</dbReference>
<organism evidence="1 2">
    <name type="scientific">Segatella copri</name>
    <dbReference type="NCBI Taxonomy" id="165179"/>
    <lineage>
        <taxon>Bacteria</taxon>
        <taxon>Pseudomonadati</taxon>
        <taxon>Bacteroidota</taxon>
        <taxon>Bacteroidia</taxon>
        <taxon>Bacteroidales</taxon>
        <taxon>Prevotellaceae</taxon>
        <taxon>Segatella</taxon>
    </lineage>
</organism>
<dbReference type="Proteomes" id="UP001205506">
    <property type="component" value="Unassembled WGS sequence"/>
</dbReference>
<reference evidence="1" key="1">
    <citation type="submission" date="2022-07" db="EMBL/GenBank/DDBJ databases">
        <title>Prevotella copri.</title>
        <authorList>
            <person name="Yang C."/>
        </authorList>
    </citation>
    <scope>NUCLEOTIDE SEQUENCE</scope>
    <source>
        <strain evidence="1">HF1805</strain>
    </source>
</reference>
<name>A0AAW5IBA4_9BACT</name>
<sequence length="112" mass="12909">MSQEERVKRALQKMIDEKAIPLKKDYALIMVALSDIKDFEGKFDNGASFCKYLTEQLKLPSDLTNASVISKRFSKMRGEFPNWSFDDVSDPNARQKLINIANRFVAIYRKGQ</sequence>
<comment type="caution">
    <text evidence="1">The sequence shown here is derived from an EMBL/GenBank/DDBJ whole genome shotgun (WGS) entry which is preliminary data.</text>
</comment>
<accession>A0AAW5IBA4</accession>
<evidence type="ECO:0000313" key="2">
    <source>
        <dbReference type="Proteomes" id="UP001205506"/>
    </source>
</evidence>
<evidence type="ECO:0000313" key="1">
    <source>
        <dbReference type="EMBL" id="MCP9550448.1"/>
    </source>
</evidence>
<proteinExistence type="predicted"/>
<protein>
    <submittedName>
        <fullName evidence="1">Uncharacterized protein</fullName>
    </submittedName>
</protein>
<gene>
    <name evidence="1" type="ORF">NNC68_13360</name>
</gene>